<dbReference type="SUPFAM" id="SSF50978">
    <property type="entry name" value="WD40 repeat-like"/>
    <property type="match status" value="1"/>
</dbReference>
<dbReference type="InterPro" id="IPR022052">
    <property type="entry name" value="Histone-bd_RBBP4-like_N"/>
</dbReference>
<keyword evidence="5" id="KW-0539">Nucleus</keyword>
<accession>A0A0B7NFQ0</accession>
<keyword evidence="2 6" id="KW-0853">WD repeat</keyword>
<dbReference type="Gene3D" id="2.130.10.10">
    <property type="entry name" value="YVTN repeat-like/Quinoprotein amine dehydrogenase"/>
    <property type="match status" value="1"/>
</dbReference>
<dbReference type="Pfam" id="PF00400">
    <property type="entry name" value="WD40"/>
    <property type="match status" value="5"/>
</dbReference>
<keyword evidence="4" id="KW-0156">Chromatin regulator</keyword>
<dbReference type="STRING" id="35722.A0A0B7NFQ0"/>
<dbReference type="InterPro" id="IPR036322">
    <property type="entry name" value="WD40_repeat_dom_sf"/>
</dbReference>
<feature type="repeat" description="WD" evidence="6">
    <location>
        <begin position="381"/>
        <end position="417"/>
    </location>
</feature>
<dbReference type="PROSITE" id="PS00678">
    <property type="entry name" value="WD_REPEATS_1"/>
    <property type="match status" value="2"/>
</dbReference>
<feature type="repeat" description="WD" evidence="6">
    <location>
        <begin position="235"/>
        <end position="277"/>
    </location>
</feature>
<feature type="repeat" description="WD" evidence="6">
    <location>
        <begin position="280"/>
        <end position="316"/>
    </location>
</feature>
<dbReference type="PROSITE" id="PS50294">
    <property type="entry name" value="WD_REPEATS_REGION"/>
    <property type="match status" value="3"/>
</dbReference>
<keyword evidence="3" id="KW-0677">Repeat</keyword>
<dbReference type="SMART" id="SM00320">
    <property type="entry name" value="WD40"/>
    <property type="match status" value="6"/>
</dbReference>
<dbReference type="InterPro" id="IPR050459">
    <property type="entry name" value="WD_repeat_RBAP46/RBAP48/MSI1"/>
</dbReference>
<feature type="repeat" description="WD" evidence="6">
    <location>
        <begin position="324"/>
        <end position="359"/>
    </location>
</feature>
<name>A0A0B7NFQ0_9FUNG</name>
<sequence length="561" mass="61852">MEGFSSPKVSAIMDYELENKTEEENEKLINEEYKMWKKNSPFLYDLVVTHALEWPSLTCQWFPTVEEVPDKNYKIQNLLLGTHTNDDEPNYLQIASIRLPSEIQKAGDTVMEEANSDEKDNETFIKITQKILHDGEVNRARYQLENPDIIATKSRTGDVYIFNRTTFDPMPKEGEKFNPTLRLTGHNKEGYGLAWSPHKATSTHLLSAGFDSKICQWDIAGTTKENRELEPVRTYAAHTTGVEDVAWHTKFGSIFASVGDDARLMIWDARNESNKPIHDIQAHEAEVNCVAFAPGSEWVLATGSGDKTAALWDLRNLKQPIHSLRAHQSEILQLAWSPHHDAVLATASSDRRILVWDLSKIGAAQLPEEAEDGPPELLFMHGGHTNKISDFGWNPADPWVLSSTADDNIVQVWQMASNIYNPQAQHHHQHHQQEQQSESSQAGQEKQEQQDDDESMETTSKNEDESQPSSSIANTAPASPGSANNNSSNENGQPTKAASDTSVAAAAAAAATAAGAPAVEENDASSATASAPADKEASATNDTLDISNPENTTDGDVQMQD</sequence>
<evidence type="ECO:0000256" key="5">
    <source>
        <dbReference type="ARBA" id="ARBA00023242"/>
    </source>
</evidence>
<evidence type="ECO:0000256" key="4">
    <source>
        <dbReference type="ARBA" id="ARBA00022853"/>
    </source>
</evidence>
<evidence type="ECO:0000313" key="9">
    <source>
        <dbReference type="EMBL" id="CEP13766.1"/>
    </source>
</evidence>
<evidence type="ECO:0000313" key="10">
    <source>
        <dbReference type="Proteomes" id="UP000054107"/>
    </source>
</evidence>
<dbReference type="PANTHER" id="PTHR22850">
    <property type="entry name" value="WD40 REPEAT FAMILY"/>
    <property type="match status" value="1"/>
</dbReference>
<dbReference type="OrthoDB" id="427795at2759"/>
<feature type="compositionally biased region" description="Low complexity" evidence="7">
    <location>
        <begin position="473"/>
        <end position="532"/>
    </location>
</feature>
<evidence type="ECO:0000256" key="6">
    <source>
        <dbReference type="PROSITE-ProRule" id="PRU00221"/>
    </source>
</evidence>
<dbReference type="InterPro" id="IPR015943">
    <property type="entry name" value="WD40/YVTN_repeat-like_dom_sf"/>
</dbReference>
<comment type="subcellular location">
    <subcellularLocation>
        <location evidence="1">Nucleus</location>
    </subcellularLocation>
</comment>
<dbReference type="GO" id="GO:0006325">
    <property type="term" value="P:chromatin organization"/>
    <property type="evidence" value="ECO:0007669"/>
    <property type="project" value="UniProtKB-KW"/>
</dbReference>
<dbReference type="PRINTS" id="PR00320">
    <property type="entry name" value="GPROTEINBRPT"/>
</dbReference>
<dbReference type="InterPro" id="IPR019775">
    <property type="entry name" value="WD40_repeat_CS"/>
</dbReference>
<organism evidence="9 10">
    <name type="scientific">Parasitella parasitica</name>
    <dbReference type="NCBI Taxonomy" id="35722"/>
    <lineage>
        <taxon>Eukaryota</taxon>
        <taxon>Fungi</taxon>
        <taxon>Fungi incertae sedis</taxon>
        <taxon>Mucoromycota</taxon>
        <taxon>Mucoromycotina</taxon>
        <taxon>Mucoromycetes</taxon>
        <taxon>Mucorales</taxon>
        <taxon>Mucorineae</taxon>
        <taxon>Mucoraceae</taxon>
        <taxon>Parasitella</taxon>
    </lineage>
</organism>
<gene>
    <name evidence="9" type="primary">PARPA_07900.1 scaffold 31073</name>
</gene>
<dbReference type="Pfam" id="PF12265">
    <property type="entry name" value="CAF1C_H4-bd"/>
    <property type="match status" value="1"/>
</dbReference>
<feature type="compositionally biased region" description="Low complexity" evidence="7">
    <location>
        <begin position="434"/>
        <end position="444"/>
    </location>
</feature>
<feature type="region of interest" description="Disordered" evidence="7">
    <location>
        <begin position="423"/>
        <end position="561"/>
    </location>
</feature>
<keyword evidence="10" id="KW-1185">Reference proteome</keyword>
<dbReference type="AlphaFoldDB" id="A0A0B7NFQ0"/>
<dbReference type="PROSITE" id="PS50082">
    <property type="entry name" value="WD_REPEATS_2"/>
    <property type="match status" value="5"/>
</dbReference>
<evidence type="ECO:0000256" key="1">
    <source>
        <dbReference type="ARBA" id="ARBA00004123"/>
    </source>
</evidence>
<dbReference type="GO" id="GO:0005634">
    <property type="term" value="C:nucleus"/>
    <property type="evidence" value="ECO:0007669"/>
    <property type="project" value="UniProtKB-SubCell"/>
</dbReference>
<protein>
    <recommendedName>
        <fullName evidence="8">Histone-binding protein RBBP4-like N-terminal domain-containing protein</fullName>
    </recommendedName>
</protein>
<evidence type="ECO:0000256" key="7">
    <source>
        <dbReference type="SAM" id="MobiDB-lite"/>
    </source>
</evidence>
<dbReference type="InterPro" id="IPR020472">
    <property type="entry name" value="WD40_PAC1"/>
</dbReference>
<evidence type="ECO:0000256" key="2">
    <source>
        <dbReference type="ARBA" id="ARBA00022574"/>
    </source>
</evidence>
<evidence type="ECO:0000256" key="3">
    <source>
        <dbReference type="ARBA" id="ARBA00022737"/>
    </source>
</evidence>
<proteinExistence type="predicted"/>
<reference evidence="9 10" key="1">
    <citation type="submission" date="2014-09" db="EMBL/GenBank/DDBJ databases">
        <authorList>
            <person name="Ellenberger Sabrina"/>
        </authorList>
    </citation>
    <scope>NUCLEOTIDE SEQUENCE [LARGE SCALE GENOMIC DNA]</scope>
    <source>
        <strain evidence="9 10">CBS 412.66</strain>
    </source>
</reference>
<dbReference type="EMBL" id="LN730558">
    <property type="protein sequence ID" value="CEP13766.1"/>
    <property type="molecule type" value="Genomic_DNA"/>
</dbReference>
<dbReference type="Proteomes" id="UP000054107">
    <property type="component" value="Unassembled WGS sequence"/>
</dbReference>
<evidence type="ECO:0000259" key="8">
    <source>
        <dbReference type="Pfam" id="PF12265"/>
    </source>
</evidence>
<feature type="domain" description="Histone-binding protein RBBP4-like N-terminal" evidence="8">
    <location>
        <begin position="31"/>
        <end position="101"/>
    </location>
</feature>
<feature type="compositionally biased region" description="Polar residues" evidence="7">
    <location>
        <begin position="538"/>
        <end position="561"/>
    </location>
</feature>
<feature type="repeat" description="WD" evidence="6">
    <location>
        <begin position="183"/>
        <end position="219"/>
    </location>
</feature>
<dbReference type="InterPro" id="IPR001680">
    <property type="entry name" value="WD40_rpt"/>
</dbReference>
<dbReference type="CDD" id="cd00200">
    <property type="entry name" value="WD40"/>
    <property type="match status" value="1"/>
</dbReference>